<feature type="transmembrane region" description="Helical" evidence="6">
    <location>
        <begin position="187"/>
        <end position="204"/>
    </location>
</feature>
<dbReference type="Gene3D" id="1.20.1510.10">
    <property type="entry name" value="Cation efflux protein transmembrane domain"/>
    <property type="match status" value="1"/>
</dbReference>
<name>I4BAE4_TURPD</name>
<evidence type="ECO:0000313" key="8">
    <source>
        <dbReference type="EMBL" id="AFM14251.1"/>
    </source>
</evidence>
<keyword evidence="5 6" id="KW-0472">Membrane</keyword>
<feature type="transmembrane region" description="Helical" evidence="6">
    <location>
        <begin position="123"/>
        <end position="142"/>
    </location>
</feature>
<keyword evidence="3" id="KW-0406">Ion transport</keyword>
<dbReference type="PANTHER" id="PTHR11562">
    <property type="entry name" value="CATION EFFLUX PROTEIN/ ZINC TRANSPORTER"/>
    <property type="match status" value="1"/>
</dbReference>
<dbReference type="PATRIC" id="fig|869212.3.peg.3636"/>
<feature type="transmembrane region" description="Helical" evidence="6">
    <location>
        <begin position="163"/>
        <end position="181"/>
    </location>
</feature>
<dbReference type="InterPro" id="IPR002524">
    <property type="entry name" value="Cation_efflux"/>
</dbReference>
<accession>I4BAE4</accession>
<evidence type="ECO:0000256" key="2">
    <source>
        <dbReference type="ARBA" id="ARBA00022692"/>
    </source>
</evidence>
<dbReference type="Proteomes" id="UP000006048">
    <property type="component" value="Chromosome"/>
</dbReference>
<feature type="domain" description="Cation efflux protein transmembrane" evidence="7">
    <location>
        <begin position="23"/>
        <end position="212"/>
    </location>
</feature>
<dbReference type="InterPro" id="IPR058533">
    <property type="entry name" value="Cation_efflux_TM"/>
</dbReference>
<reference evidence="8 9" key="1">
    <citation type="submission" date="2012-06" db="EMBL/GenBank/DDBJ databases">
        <title>The complete chromosome of genome of Turneriella parva DSM 21527.</title>
        <authorList>
            <consortium name="US DOE Joint Genome Institute (JGI-PGF)"/>
            <person name="Lucas S."/>
            <person name="Han J."/>
            <person name="Lapidus A."/>
            <person name="Bruce D."/>
            <person name="Goodwin L."/>
            <person name="Pitluck S."/>
            <person name="Peters L."/>
            <person name="Kyrpides N."/>
            <person name="Mavromatis K."/>
            <person name="Ivanova N."/>
            <person name="Mikhailova N."/>
            <person name="Chertkov O."/>
            <person name="Detter J.C."/>
            <person name="Tapia R."/>
            <person name="Han C."/>
            <person name="Land M."/>
            <person name="Hauser L."/>
            <person name="Markowitz V."/>
            <person name="Cheng J.-F."/>
            <person name="Hugenholtz P."/>
            <person name="Woyke T."/>
            <person name="Wu D."/>
            <person name="Gronow S."/>
            <person name="Wellnitz S."/>
            <person name="Brambilla E."/>
            <person name="Klenk H.-P."/>
            <person name="Eisen J.A."/>
        </authorList>
    </citation>
    <scope>NUCLEOTIDE SEQUENCE [LARGE SCALE GENOMIC DNA]</scope>
    <source>
        <strain evidence="9">ATCC BAA-1111 / DSM 21527 / NCTC 11395 / H</strain>
    </source>
</reference>
<protein>
    <submittedName>
        <fullName evidence="8">Cation diffusion facilitator family transporter</fullName>
    </submittedName>
</protein>
<evidence type="ECO:0000256" key="6">
    <source>
        <dbReference type="SAM" id="Phobius"/>
    </source>
</evidence>
<evidence type="ECO:0000259" key="7">
    <source>
        <dbReference type="Pfam" id="PF01545"/>
    </source>
</evidence>
<dbReference type="STRING" id="869212.Turpa_3617"/>
<dbReference type="InterPro" id="IPR027469">
    <property type="entry name" value="Cation_efflux_TMD_sf"/>
</dbReference>
<evidence type="ECO:0000256" key="3">
    <source>
        <dbReference type="ARBA" id="ARBA00022906"/>
    </source>
</evidence>
<keyword evidence="4 6" id="KW-1133">Transmembrane helix</keyword>
<feature type="transmembrane region" description="Helical" evidence="6">
    <location>
        <begin position="21"/>
        <end position="43"/>
    </location>
</feature>
<dbReference type="AlphaFoldDB" id="I4BAE4"/>
<dbReference type="OrthoDB" id="9809646at2"/>
<dbReference type="RefSeq" id="WP_014804728.1">
    <property type="nucleotide sequence ID" value="NC_018020.1"/>
</dbReference>
<dbReference type="GO" id="GO:0005385">
    <property type="term" value="F:zinc ion transmembrane transporter activity"/>
    <property type="evidence" value="ECO:0007669"/>
    <property type="project" value="TreeGrafter"/>
</dbReference>
<dbReference type="HOGENOM" id="CLU_013430_0_0_12"/>
<dbReference type="GO" id="GO:0005886">
    <property type="term" value="C:plasma membrane"/>
    <property type="evidence" value="ECO:0007669"/>
    <property type="project" value="TreeGrafter"/>
</dbReference>
<evidence type="ECO:0000256" key="5">
    <source>
        <dbReference type="ARBA" id="ARBA00023136"/>
    </source>
</evidence>
<sequence>MGHHHDHSHHHHGPGHEHASNNLLLALALNLGFAVIELVGGLYTNSVAILSDALHDLGDTFSLGVAWYLQKISGKPRDEYYSYGYRRFSLLGALVVSSVLLIGVALVIRESVERLLKPEQADAKGMLLLAVLGVAINGFAALRVKKGHSLNERAVYLHLLEDVLGWIAVLVSSIVMIFFNLPFLDPLVSLGISLFILFNVYKNLRSVVRILLLEVPGHVKLPEFESAVRGLKHVKDLDDLHLWTLDGQNHVLTMQVIVSDKLGFSALRNIKHEIRELARGRGIMHTTIEFCCNSEDRHQHH</sequence>
<dbReference type="Pfam" id="PF01545">
    <property type="entry name" value="Cation_efflux"/>
    <property type="match status" value="1"/>
</dbReference>
<comment type="subcellular location">
    <subcellularLocation>
        <location evidence="1">Membrane</location>
        <topology evidence="1">Multi-pass membrane protein</topology>
    </subcellularLocation>
</comment>
<dbReference type="EMBL" id="CP002959">
    <property type="protein sequence ID" value="AFM14251.1"/>
    <property type="molecule type" value="Genomic_DNA"/>
</dbReference>
<dbReference type="NCBIfam" id="TIGR01297">
    <property type="entry name" value="CDF"/>
    <property type="match status" value="1"/>
</dbReference>
<evidence type="ECO:0000256" key="4">
    <source>
        <dbReference type="ARBA" id="ARBA00022989"/>
    </source>
</evidence>
<evidence type="ECO:0000256" key="1">
    <source>
        <dbReference type="ARBA" id="ARBA00004141"/>
    </source>
</evidence>
<dbReference type="SUPFAM" id="SSF161111">
    <property type="entry name" value="Cation efflux protein transmembrane domain-like"/>
    <property type="match status" value="1"/>
</dbReference>
<keyword evidence="2 6" id="KW-0812">Transmembrane</keyword>
<keyword evidence="3" id="KW-0864">Zinc transport</keyword>
<dbReference type="PANTHER" id="PTHR11562:SF17">
    <property type="entry name" value="RE54080P-RELATED"/>
    <property type="match status" value="1"/>
</dbReference>
<keyword evidence="3" id="KW-0862">Zinc</keyword>
<proteinExistence type="predicted"/>
<keyword evidence="9" id="KW-1185">Reference proteome</keyword>
<feature type="transmembrane region" description="Helical" evidence="6">
    <location>
        <begin position="90"/>
        <end position="108"/>
    </location>
</feature>
<dbReference type="KEGG" id="tpx:Turpa_3617"/>
<gene>
    <name evidence="8" type="ordered locus">Turpa_3617</name>
</gene>
<organism evidence="8 9">
    <name type="scientific">Turneriella parva (strain ATCC BAA-1111 / DSM 21527 / NCTC 11395 / H)</name>
    <name type="common">Leptospira parva</name>
    <dbReference type="NCBI Taxonomy" id="869212"/>
    <lineage>
        <taxon>Bacteria</taxon>
        <taxon>Pseudomonadati</taxon>
        <taxon>Spirochaetota</taxon>
        <taxon>Spirochaetia</taxon>
        <taxon>Leptospirales</taxon>
        <taxon>Leptospiraceae</taxon>
        <taxon>Turneriella</taxon>
    </lineage>
</organism>
<keyword evidence="3" id="KW-0813">Transport</keyword>
<evidence type="ECO:0000313" key="9">
    <source>
        <dbReference type="Proteomes" id="UP000006048"/>
    </source>
</evidence>
<dbReference type="InterPro" id="IPR050681">
    <property type="entry name" value="CDF/SLC30A"/>
</dbReference>